<dbReference type="InterPro" id="IPR029000">
    <property type="entry name" value="Cyclophilin-like_dom_sf"/>
</dbReference>
<sequence>MLKRLIPVFALIAACQNAPAETVPEPAPAEEDSAWRPVDPENLLLFDLGQNGVIYMELFPEAAPANTAALREAVRTGYFDGEYFYRVVETHVAQAGREFDERLKDRPRLPLEAERETSEAGFDPLGSADLFAPEVGHRMGMPAGRSQGTEWLLNCPGAIGMARDEGPDTAVTEIYIPLLPRRYLDRNYTVVGRVISGMDTVNRLARVAPATPEETEVLFGENKQLAAEAAEARDDKLAPNRIIAAHVAADMPADTRPAFEVMKTPSPDWDALKDSKRDYSSISAFVNTPPEVLDICTLPVPVRPVFGQY</sequence>
<keyword evidence="3 6" id="KW-0413">Isomerase</keyword>
<evidence type="ECO:0000256" key="4">
    <source>
        <dbReference type="SAM" id="SignalP"/>
    </source>
</evidence>
<evidence type="ECO:0000256" key="2">
    <source>
        <dbReference type="ARBA" id="ARBA00023110"/>
    </source>
</evidence>
<name>A0A059F9X8_9PROT</name>
<dbReference type="InterPro" id="IPR002130">
    <property type="entry name" value="Cyclophilin-type_PPIase_dom"/>
</dbReference>
<protein>
    <recommendedName>
        <fullName evidence="1">peptidylprolyl isomerase</fullName>
        <ecNumber evidence="1">5.2.1.8</ecNumber>
    </recommendedName>
</protein>
<keyword evidence="2" id="KW-0697">Rotamase</keyword>
<evidence type="ECO:0000256" key="1">
    <source>
        <dbReference type="ARBA" id="ARBA00013194"/>
    </source>
</evidence>
<dbReference type="PROSITE" id="PS51257">
    <property type="entry name" value="PROKAR_LIPOPROTEIN"/>
    <property type="match status" value="1"/>
</dbReference>
<feature type="signal peptide" evidence="4">
    <location>
        <begin position="1"/>
        <end position="20"/>
    </location>
</feature>
<dbReference type="eggNOG" id="COG0652">
    <property type="taxonomic scope" value="Bacteria"/>
</dbReference>
<dbReference type="Gene3D" id="2.40.100.10">
    <property type="entry name" value="Cyclophilin-like"/>
    <property type="match status" value="1"/>
</dbReference>
<dbReference type="GO" id="GO:0003755">
    <property type="term" value="F:peptidyl-prolyl cis-trans isomerase activity"/>
    <property type="evidence" value="ECO:0007669"/>
    <property type="project" value="UniProtKB-KW"/>
</dbReference>
<dbReference type="EMBL" id="ARYJ01000008">
    <property type="protein sequence ID" value="KCZ87414.1"/>
    <property type="molecule type" value="Genomic_DNA"/>
</dbReference>
<evidence type="ECO:0000259" key="5">
    <source>
        <dbReference type="PROSITE" id="PS50072"/>
    </source>
</evidence>
<dbReference type="PATRIC" id="fig|1280952.3.peg.2556"/>
<accession>A0A059F9X8</accession>
<dbReference type="AlphaFoldDB" id="A0A059F9X8"/>
<feature type="domain" description="PPIase cyclophilin-type" evidence="5">
    <location>
        <begin position="52"/>
        <end position="207"/>
    </location>
</feature>
<dbReference type="EC" id="5.2.1.8" evidence="1"/>
<keyword evidence="7" id="KW-1185">Reference proteome</keyword>
<dbReference type="STRING" id="1280952.HJA_12780"/>
<proteinExistence type="predicted"/>
<dbReference type="PROSITE" id="PS50072">
    <property type="entry name" value="CSA_PPIASE_2"/>
    <property type="match status" value="1"/>
</dbReference>
<dbReference type="SUPFAM" id="SSF50891">
    <property type="entry name" value="Cyclophilin-like"/>
    <property type="match status" value="1"/>
</dbReference>
<organism evidence="6 7">
    <name type="scientific">Hyphomonas jannaschiana VP2</name>
    <dbReference type="NCBI Taxonomy" id="1280952"/>
    <lineage>
        <taxon>Bacteria</taxon>
        <taxon>Pseudomonadati</taxon>
        <taxon>Pseudomonadota</taxon>
        <taxon>Alphaproteobacteria</taxon>
        <taxon>Hyphomonadales</taxon>
        <taxon>Hyphomonadaceae</taxon>
        <taxon>Hyphomonas</taxon>
    </lineage>
</organism>
<evidence type="ECO:0000313" key="7">
    <source>
        <dbReference type="Proteomes" id="UP000024816"/>
    </source>
</evidence>
<feature type="chain" id="PRO_5001577898" description="peptidylprolyl isomerase" evidence="4">
    <location>
        <begin position="21"/>
        <end position="309"/>
    </location>
</feature>
<comment type="caution">
    <text evidence="6">The sequence shown here is derived from an EMBL/GenBank/DDBJ whole genome shotgun (WGS) entry which is preliminary data.</text>
</comment>
<dbReference type="PANTHER" id="PTHR43246">
    <property type="entry name" value="PEPTIDYL-PROLYL CIS-TRANS ISOMERASE CYP38, CHLOROPLASTIC"/>
    <property type="match status" value="1"/>
</dbReference>
<gene>
    <name evidence="6" type="ORF">HJA_12780</name>
</gene>
<dbReference type="InterPro" id="IPR044665">
    <property type="entry name" value="E_coli_cyclophilin_A-like"/>
</dbReference>
<dbReference type="Proteomes" id="UP000024816">
    <property type="component" value="Unassembled WGS sequence"/>
</dbReference>
<evidence type="ECO:0000313" key="6">
    <source>
        <dbReference type="EMBL" id="KCZ87414.1"/>
    </source>
</evidence>
<evidence type="ECO:0000256" key="3">
    <source>
        <dbReference type="ARBA" id="ARBA00023235"/>
    </source>
</evidence>
<reference evidence="6 7" key="1">
    <citation type="journal article" date="2014" name="Antonie Van Leeuwenhoek">
        <title>Hyphomonas beringensis sp. nov. and Hyphomonas chukchiensis sp. nov., isolated from surface seawater of the Bering Sea and Chukchi Sea.</title>
        <authorList>
            <person name="Li C."/>
            <person name="Lai Q."/>
            <person name="Li G."/>
            <person name="Dong C."/>
            <person name="Wang J."/>
            <person name="Liao Y."/>
            <person name="Shao Z."/>
        </authorList>
    </citation>
    <scope>NUCLEOTIDE SEQUENCE [LARGE SCALE GENOMIC DNA]</scope>
    <source>
        <strain evidence="6 7">VP2</strain>
    </source>
</reference>
<keyword evidence="4" id="KW-0732">Signal</keyword>
<dbReference type="Pfam" id="PF00160">
    <property type="entry name" value="Pro_isomerase"/>
    <property type="match status" value="1"/>
</dbReference>
<dbReference type="RefSeq" id="WP_035582916.1">
    <property type="nucleotide sequence ID" value="NZ_ARYJ01000008.1"/>
</dbReference>